<dbReference type="VEuPathDB" id="AmoebaDB:EHI5A_029560"/>
<dbReference type="OMA" id="LNIHEAN"/>
<gene>
    <name evidence="2" type="ORF">CL6EHI_008810</name>
</gene>
<dbReference type="Proteomes" id="UP000078387">
    <property type="component" value="Unassembled WGS sequence"/>
</dbReference>
<organism evidence="2 3">
    <name type="scientific">Entamoeba histolytica</name>
    <dbReference type="NCBI Taxonomy" id="5759"/>
    <lineage>
        <taxon>Eukaryota</taxon>
        <taxon>Amoebozoa</taxon>
        <taxon>Evosea</taxon>
        <taxon>Archamoebae</taxon>
        <taxon>Mastigamoebida</taxon>
        <taxon>Entamoebidae</taxon>
        <taxon>Entamoeba</taxon>
    </lineage>
</organism>
<dbReference type="AlphaFoldDB" id="A0A5K1UCE4"/>
<dbReference type="EMBL" id="BDEQ01000001">
    <property type="protein sequence ID" value="GAT94742.1"/>
    <property type="molecule type" value="Genomic_DNA"/>
</dbReference>
<evidence type="ECO:0000313" key="3">
    <source>
        <dbReference type="Proteomes" id="UP000078387"/>
    </source>
</evidence>
<sequence length="389" mass="45174">MFIFLFITTIFAYCDYYKNNTLIHFKDKPCTFNPEEYTFSISSLTVFNLLNTSKQLTIQMDNSNDVDVFLGIDKMKTMIERKQYYASTENLTIQSNILQDQHTLSLYSFSLEKDFELNVQTKNTTIRFSKIDNEFPLKYVINSVDGNRVVIVRSFMPPTDYILLKGNVNVVIQPANSKRRKTCETAFIGIGNITTTPFNFDLYGVHQDDTYKPIALCERNGYTRFTDCVQNEYEEYIKSEDSKEGCLCKFLWNDTKGVHYNKWDCQLYSQYLDLIAYLPNSVIEGKWNEVLVKNTNATFNNVEINTLTLNNTKSIGHINTKHLIVLGKSFTENIQTNSLELNGELYTLHLNIHETNYVLGCREGEYYKVVERTSPFAVQEQCSKIKFEL</sequence>
<protein>
    <submittedName>
        <fullName evidence="2">Uncharacterized protein</fullName>
    </submittedName>
</protein>
<name>A0A5K1UCE4_ENTHI</name>
<feature type="chain" id="PRO_5023913863" evidence="1">
    <location>
        <begin position="17"/>
        <end position="389"/>
    </location>
</feature>
<keyword evidence="1" id="KW-0732">Signal</keyword>
<dbReference type="VEuPathDB" id="AmoebaDB:KM1_034600"/>
<feature type="signal peptide" evidence="1">
    <location>
        <begin position="1"/>
        <end position="16"/>
    </location>
</feature>
<evidence type="ECO:0000256" key="1">
    <source>
        <dbReference type="SAM" id="SignalP"/>
    </source>
</evidence>
<reference evidence="2 3" key="1">
    <citation type="submission" date="2016-05" db="EMBL/GenBank/DDBJ databases">
        <title>First whole genome sequencing of Entamoeba histolytica HM1:IMSS-clone-6.</title>
        <authorList>
            <person name="Mukherjee Avik.K."/>
            <person name="Izumyama S."/>
            <person name="Nakada-Tsukui K."/>
            <person name="Nozaki T."/>
        </authorList>
    </citation>
    <scope>NUCLEOTIDE SEQUENCE [LARGE SCALE GENOMIC DNA]</scope>
    <source>
        <strain evidence="2 3">HM1:IMSS clone 6</strain>
    </source>
</reference>
<dbReference type="VEuPathDB" id="AmoebaDB:EHI_008810"/>
<evidence type="ECO:0000313" key="2">
    <source>
        <dbReference type="EMBL" id="GAT94742.1"/>
    </source>
</evidence>
<accession>A0A5K1UCE4</accession>
<proteinExistence type="predicted"/>
<comment type="caution">
    <text evidence="2">The sequence shown here is derived from an EMBL/GenBank/DDBJ whole genome shotgun (WGS) entry which is preliminary data.</text>
</comment>